<keyword evidence="8 11" id="KW-0378">Hydrolase</keyword>
<dbReference type="Gene3D" id="3.40.50.1820">
    <property type="entry name" value="alpha/beta hydrolase"/>
    <property type="match status" value="1"/>
</dbReference>
<dbReference type="EC" id="3.4.11.5" evidence="4"/>
<proteinExistence type="inferred from homology"/>
<dbReference type="InterPro" id="IPR029058">
    <property type="entry name" value="AB_hydrolase_fold"/>
</dbReference>
<dbReference type="OrthoDB" id="9775557at2"/>
<dbReference type="GO" id="GO:0004177">
    <property type="term" value="F:aminopeptidase activity"/>
    <property type="evidence" value="ECO:0007669"/>
    <property type="project" value="UniProtKB-KW"/>
</dbReference>
<dbReference type="PANTHER" id="PTHR43722:SF1">
    <property type="entry name" value="PROLINE IMINOPEPTIDASE"/>
    <property type="match status" value="1"/>
</dbReference>
<protein>
    <recommendedName>
        <fullName evidence="4">prolyl aminopeptidase</fullName>
        <ecNumber evidence="4">3.4.11.5</ecNumber>
    </recommendedName>
    <alternativeName>
        <fullName evidence="9">Prolyl aminopeptidase</fullName>
    </alternativeName>
</protein>
<feature type="domain" description="AB hydrolase-1" evidence="10">
    <location>
        <begin position="20"/>
        <end position="277"/>
    </location>
</feature>
<evidence type="ECO:0000256" key="6">
    <source>
        <dbReference type="ARBA" id="ARBA00022490"/>
    </source>
</evidence>
<name>A0A3B0BDR5_9BACL</name>
<dbReference type="GO" id="GO:0006508">
    <property type="term" value="P:proteolysis"/>
    <property type="evidence" value="ECO:0007669"/>
    <property type="project" value="UniProtKB-KW"/>
</dbReference>
<reference evidence="11 12" key="1">
    <citation type="journal article" date="2007" name="Int. J. Syst. Evol. Microbiol.">
        <title>Paenibacillus ginsengarvi sp. nov., isolated from soil from ginseng cultivation.</title>
        <authorList>
            <person name="Yoon M.H."/>
            <person name="Ten L.N."/>
            <person name="Im W.T."/>
        </authorList>
    </citation>
    <scope>NUCLEOTIDE SEQUENCE [LARGE SCALE GENOMIC DNA]</scope>
    <source>
        <strain evidence="11 12">KCTC 13059</strain>
    </source>
</reference>
<evidence type="ECO:0000259" key="10">
    <source>
        <dbReference type="Pfam" id="PF00561"/>
    </source>
</evidence>
<comment type="caution">
    <text evidence="11">The sequence shown here is derived from an EMBL/GenBank/DDBJ whole genome shotgun (WGS) entry which is preliminary data.</text>
</comment>
<dbReference type="PRINTS" id="PR00793">
    <property type="entry name" value="PROAMNOPTASE"/>
</dbReference>
<comment type="catalytic activity">
    <reaction evidence="1">
        <text>Release of N-terminal proline from a peptide.</text>
        <dbReference type="EC" id="3.4.11.5"/>
    </reaction>
</comment>
<evidence type="ECO:0000313" key="12">
    <source>
        <dbReference type="Proteomes" id="UP000282311"/>
    </source>
</evidence>
<accession>A0A3B0BDR5</accession>
<dbReference type="Pfam" id="PF00561">
    <property type="entry name" value="Abhydrolase_1"/>
    <property type="match status" value="1"/>
</dbReference>
<dbReference type="Proteomes" id="UP000282311">
    <property type="component" value="Unassembled WGS sequence"/>
</dbReference>
<organism evidence="11 12">
    <name type="scientific">Paenibacillus ginsengarvi</name>
    <dbReference type="NCBI Taxonomy" id="400777"/>
    <lineage>
        <taxon>Bacteria</taxon>
        <taxon>Bacillati</taxon>
        <taxon>Bacillota</taxon>
        <taxon>Bacilli</taxon>
        <taxon>Bacillales</taxon>
        <taxon>Paenibacillaceae</taxon>
        <taxon>Paenibacillus</taxon>
    </lineage>
</organism>
<evidence type="ECO:0000256" key="2">
    <source>
        <dbReference type="ARBA" id="ARBA00004496"/>
    </source>
</evidence>
<gene>
    <name evidence="11" type="ORF">D7M11_30445</name>
</gene>
<evidence type="ECO:0000256" key="4">
    <source>
        <dbReference type="ARBA" id="ARBA00012568"/>
    </source>
</evidence>
<dbReference type="InterPro" id="IPR002410">
    <property type="entry name" value="Peptidase_S33"/>
</dbReference>
<dbReference type="EMBL" id="RBAH01000031">
    <property type="protein sequence ID" value="RKN70591.1"/>
    <property type="molecule type" value="Genomic_DNA"/>
</dbReference>
<dbReference type="AlphaFoldDB" id="A0A3B0BDR5"/>
<evidence type="ECO:0000256" key="1">
    <source>
        <dbReference type="ARBA" id="ARBA00001585"/>
    </source>
</evidence>
<dbReference type="SUPFAM" id="SSF53474">
    <property type="entry name" value="alpha/beta-Hydrolases"/>
    <property type="match status" value="1"/>
</dbReference>
<keyword evidence="5" id="KW-0031">Aminopeptidase</keyword>
<keyword evidence="6" id="KW-0963">Cytoplasm</keyword>
<evidence type="ECO:0000256" key="3">
    <source>
        <dbReference type="ARBA" id="ARBA00010088"/>
    </source>
</evidence>
<evidence type="ECO:0000256" key="5">
    <source>
        <dbReference type="ARBA" id="ARBA00022438"/>
    </source>
</evidence>
<evidence type="ECO:0000256" key="8">
    <source>
        <dbReference type="ARBA" id="ARBA00022801"/>
    </source>
</evidence>
<keyword evidence="12" id="KW-1185">Reference proteome</keyword>
<sequence length="294" mass="33672">MIIRGTNIYVEDEGDKEARALLFLHGGPGEGCLIHSSIHKDQFKQNYRWVSLDQRGVLRSESLHEDEDLKLVDLVHDLEEIRIQLQIEKWVIWGHSFGGLLALLYERTFPDSVISIVFECPSFDFDLSLQSLLQGAAEQFKSSGNEDFSLKCRQYSRGNYSPDERLQAFLDLGQQLPDRSKLYIHNPHNIPPVTYPQEIQKMQGKSIRHLEKLRQEGKMYDSLLPVLSDITVPTLLIKGAYDLVTCSTHVEAYQQSVSTKGKVLIFNQSGHNPSWEESVQFSLAVSDFIKETYR</sequence>
<dbReference type="PANTHER" id="PTHR43722">
    <property type="entry name" value="PROLINE IMINOPEPTIDASE"/>
    <property type="match status" value="1"/>
</dbReference>
<comment type="similarity">
    <text evidence="3">Belongs to the peptidase S33 family.</text>
</comment>
<evidence type="ECO:0000256" key="9">
    <source>
        <dbReference type="ARBA" id="ARBA00029605"/>
    </source>
</evidence>
<dbReference type="RefSeq" id="WP_120751049.1">
    <property type="nucleotide sequence ID" value="NZ_RBAH01000031.1"/>
</dbReference>
<keyword evidence="7" id="KW-0645">Protease</keyword>
<evidence type="ECO:0000313" key="11">
    <source>
        <dbReference type="EMBL" id="RKN70591.1"/>
    </source>
</evidence>
<comment type="subcellular location">
    <subcellularLocation>
        <location evidence="2">Cytoplasm</location>
    </subcellularLocation>
</comment>
<dbReference type="GO" id="GO:0005737">
    <property type="term" value="C:cytoplasm"/>
    <property type="evidence" value="ECO:0007669"/>
    <property type="project" value="UniProtKB-SubCell"/>
</dbReference>
<dbReference type="InterPro" id="IPR000073">
    <property type="entry name" value="AB_hydrolase_1"/>
</dbReference>
<evidence type="ECO:0000256" key="7">
    <source>
        <dbReference type="ARBA" id="ARBA00022670"/>
    </source>
</evidence>
<dbReference type="InterPro" id="IPR005944">
    <property type="entry name" value="Pro_iminopeptidase"/>
</dbReference>